<name>A0AAP2E4T1_9BACT</name>
<feature type="non-terminal residue" evidence="1">
    <location>
        <position position="1"/>
    </location>
</feature>
<dbReference type="InterPro" id="IPR036565">
    <property type="entry name" value="Mur-like_cat_sf"/>
</dbReference>
<comment type="caution">
    <text evidence="1">The sequence shown here is derived from an EMBL/GenBank/DDBJ whole genome shotgun (WGS) entry which is preliminary data.</text>
</comment>
<gene>
    <name evidence="1" type="ORF">KK062_30635</name>
</gene>
<dbReference type="SUPFAM" id="SSF53623">
    <property type="entry name" value="MurD-like peptide ligases, catalytic domain"/>
    <property type="match status" value="1"/>
</dbReference>
<reference evidence="1 2" key="1">
    <citation type="submission" date="2021-05" db="EMBL/GenBank/DDBJ databases">
        <title>A Polyphasic approach of four new species of the genus Ohtaekwangia: Ohtaekwangia histidinii sp. nov., Ohtaekwangia cretensis sp. nov., Ohtaekwangia indiensis sp. nov., Ohtaekwangia reichenbachii sp. nov. from diverse environment.</title>
        <authorList>
            <person name="Octaviana S."/>
        </authorList>
    </citation>
    <scope>NUCLEOTIDE SEQUENCE [LARGE SCALE GENOMIC DNA]</scope>
    <source>
        <strain evidence="1 2">PWU5</strain>
    </source>
</reference>
<evidence type="ECO:0000313" key="2">
    <source>
        <dbReference type="Proteomes" id="UP001319080"/>
    </source>
</evidence>
<keyword evidence="2" id="KW-1185">Reference proteome</keyword>
<accession>A0AAP2E4T1</accession>
<organism evidence="1 2">
    <name type="scientific">Dawidia cretensis</name>
    <dbReference type="NCBI Taxonomy" id="2782350"/>
    <lineage>
        <taxon>Bacteria</taxon>
        <taxon>Pseudomonadati</taxon>
        <taxon>Bacteroidota</taxon>
        <taxon>Cytophagia</taxon>
        <taxon>Cytophagales</taxon>
        <taxon>Chryseotaleaceae</taxon>
        <taxon>Dawidia</taxon>
    </lineage>
</organism>
<dbReference type="Proteomes" id="UP001319080">
    <property type="component" value="Unassembled WGS sequence"/>
</dbReference>
<dbReference type="Gene3D" id="3.40.1190.10">
    <property type="entry name" value="Mur-like, catalytic domain"/>
    <property type="match status" value="1"/>
</dbReference>
<dbReference type="AlphaFoldDB" id="A0AAP2E4T1"/>
<sequence length="79" mass="8921">KFDYVIGAKVKGIENTVKLSDAPLIIIEGDEYLSSAIDPPPKFLRYQHHIGLITGIAWDHANVFPSEDEYVKQFDLFAD</sequence>
<dbReference type="EMBL" id="JAHESE010000256">
    <property type="protein sequence ID" value="MBT1712630.1"/>
    <property type="molecule type" value="Genomic_DNA"/>
</dbReference>
<protein>
    <submittedName>
        <fullName evidence="1">Peptidoglycan synthetase</fullName>
    </submittedName>
</protein>
<evidence type="ECO:0000313" key="1">
    <source>
        <dbReference type="EMBL" id="MBT1712630.1"/>
    </source>
</evidence>
<dbReference type="GO" id="GO:0005524">
    <property type="term" value="F:ATP binding"/>
    <property type="evidence" value="ECO:0007669"/>
    <property type="project" value="InterPro"/>
</dbReference>
<proteinExistence type="predicted"/>
<feature type="non-terminal residue" evidence="1">
    <location>
        <position position="79"/>
    </location>
</feature>